<organism evidence="2 3">
    <name type="scientific">Planobispora longispora</name>
    <dbReference type="NCBI Taxonomy" id="28887"/>
    <lineage>
        <taxon>Bacteria</taxon>
        <taxon>Bacillati</taxon>
        <taxon>Actinomycetota</taxon>
        <taxon>Actinomycetes</taxon>
        <taxon>Streptosporangiales</taxon>
        <taxon>Streptosporangiaceae</taxon>
        <taxon>Planobispora</taxon>
    </lineage>
</organism>
<dbReference type="AlphaFoldDB" id="A0A8J3RME2"/>
<keyword evidence="3" id="KW-1185">Reference proteome</keyword>
<proteinExistence type="predicted"/>
<keyword evidence="1" id="KW-0732">Signal</keyword>
<dbReference type="PROSITE" id="PS51257">
    <property type="entry name" value="PROKAR_LIPOPROTEIN"/>
    <property type="match status" value="1"/>
</dbReference>
<feature type="chain" id="PRO_5039525207" evidence="1">
    <location>
        <begin position="18"/>
        <end position="413"/>
    </location>
</feature>
<dbReference type="EMBL" id="BOOH01000021">
    <property type="protein sequence ID" value="GIH76452.1"/>
    <property type="molecule type" value="Genomic_DNA"/>
</dbReference>
<reference evidence="2 3" key="1">
    <citation type="submission" date="2021-01" db="EMBL/GenBank/DDBJ databases">
        <title>Whole genome shotgun sequence of Planobispora longispora NBRC 13918.</title>
        <authorList>
            <person name="Komaki H."/>
            <person name="Tamura T."/>
        </authorList>
    </citation>
    <scope>NUCLEOTIDE SEQUENCE [LARGE SCALE GENOMIC DNA]</scope>
    <source>
        <strain evidence="2 3">NBRC 13918</strain>
    </source>
</reference>
<protein>
    <submittedName>
        <fullName evidence="2">Uncharacterized protein</fullName>
    </submittedName>
</protein>
<dbReference type="RefSeq" id="WP_377266487.1">
    <property type="nucleotide sequence ID" value="NZ_JBHMBU010000043.1"/>
</dbReference>
<dbReference type="Proteomes" id="UP000616724">
    <property type="component" value="Unassembled WGS sequence"/>
</dbReference>
<evidence type="ECO:0000256" key="1">
    <source>
        <dbReference type="SAM" id="SignalP"/>
    </source>
</evidence>
<comment type="caution">
    <text evidence="2">The sequence shown here is derived from an EMBL/GenBank/DDBJ whole genome shotgun (WGS) entry which is preliminary data.</text>
</comment>
<gene>
    <name evidence="2" type="ORF">Plo01_28810</name>
</gene>
<evidence type="ECO:0000313" key="2">
    <source>
        <dbReference type="EMBL" id="GIH76452.1"/>
    </source>
</evidence>
<feature type="signal peptide" evidence="1">
    <location>
        <begin position="1"/>
        <end position="17"/>
    </location>
</feature>
<accession>A0A8J3RME2</accession>
<sequence length="413" mass="43137">MRLAGALAAVSLTLVSAACTSERSGTGGPASTPTEAAVSVTSSVGASAEAVTVSSEDCPEPARTADGFQAASVPSGWELLAAGERGALRGGVVTADGALWALREEGQGDLTLRRWKDGRWEAVAGPPGMKPGALAASPGGGIWVAQPGEGMWSDTGTWKVGVREGGGWRTLALDVPDQKAGGGSADAHGGWMTFSTVAVHWDGANWKRMNLPAGQEDVGGFSDVDAYRLSGSAEEIWAVPLTGATAVRLRDGVSQTVQFTLRIDAKEAIHDTQGGLFYPQAVAVVGADDRWLLGTAAFGTHYLDENEDTVAGRLVAVRHTRGEWTCTWGPFHREQFDGAFVDAVPDGDGGLWAATAHGTLWHLGDGRWTRQRLPADEGAEPNVNDLVVGGDQIYALGWVASQGRFHGALWRAG</sequence>
<evidence type="ECO:0000313" key="3">
    <source>
        <dbReference type="Proteomes" id="UP000616724"/>
    </source>
</evidence>
<name>A0A8J3RME2_9ACTN</name>